<dbReference type="InterPro" id="IPR036322">
    <property type="entry name" value="WD40_repeat_dom_sf"/>
</dbReference>
<evidence type="ECO:0000256" key="5">
    <source>
        <dbReference type="SAM" id="MobiDB-lite"/>
    </source>
</evidence>
<feature type="region of interest" description="Disordered" evidence="5">
    <location>
        <begin position="1013"/>
        <end position="1056"/>
    </location>
</feature>
<dbReference type="InterPro" id="IPR011989">
    <property type="entry name" value="ARM-like"/>
</dbReference>
<dbReference type="InterPro" id="IPR004083">
    <property type="entry name" value="Raptor"/>
</dbReference>
<dbReference type="GO" id="GO:0030674">
    <property type="term" value="F:protein-macromolecule adaptor activity"/>
    <property type="evidence" value="ECO:0007669"/>
    <property type="project" value="TreeGrafter"/>
</dbReference>
<protein>
    <submittedName>
        <fullName evidence="7">TORC1 growth control complex subunit Kog1</fullName>
    </submittedName>
</protein>
<evidence type="ECO:0000313" key="8">
    <source>
        <dbReference type="Proteomes" id="UP000242877"/>
    </source>
</evidence>
<evidence type="ECO:0000256" key="3">
    <source>
        <dbReference type="ARBA" id="ARBA00022737"/>
    </source>
</evidence>
<dbReference type="GO" id="GO:0031929">
    <property type="term" value="P:TOR signaling"/>
    <property type="evidence" value="ECO:0007669"/>
    <property type="project" value="InterPro"/>
</dbReference>
<dbReference type="SMART" id="SM00320">
    <property type="entry name" value="WD40"/>
    <property type="match status" value="5"/>
</dbReference>
<dbReference type="Pfam" id="PF14538">
    <property type="entry name" value="Raptor_N"/>
    <property type="match status" value="1"/>
</dbReference>
<feature type="region of interest" description="Disordered" evidence="5">
    <location>
        <begin position="1082"/>
        <end position="1142"/>
    </location>
</feature>
<dbReference type="InterPro" id="IPR029347">
    <property type="entry name" value="Raptor_N"/>
</dbReference>
<dbReference type="PRINTS" id="PR01547">
    <property type="entry name" value="YEAST176DUF"/>
</dbReference>
<dbReference type="SMART" id="SM01302">
    <property type="entry name" value="Raptor_N"/>
    <property type="match status" value="1"/>
</dbReference>
<evidence type="ECO:0000256" key="1">
    <source>
        <dbReference type="ARBA" id="ARBA00009257"/>
    </source>
</evidence>
<dbReference type="GO" id="GO:0031139">
    <property type="term" value="P:positive regulation of conjugation with cellular fusion"/>
    <property type="evidence" value="ECO:0007669"/>
    <property type="project" value="EnsemblFungi"/>
</dbReference>
<dbReference type="GO" id="GO:0009267">
    <property type="term" value="P:cellular response to starvation"/>
    <property type="evidence" value="ECO:0007669"/>
    <property type="project" value="EnsemblFungi"/>
</dbReference>
<keyword evidence="8" id="KW-1185">Reference proteome</keyword>
<dbReference type="GO" id="GO:0030874">
    <property type="term" value="C:nucleolar chromatin"/>
    <property type="evidence" value="ECO:0007669"/>
    <property type="project" value="EnsemblFungi"/>
</dbReference>
<evidence type="ECO:0000256" key="2">
    <source>
        <dbReference type="ARBA" id="ARBA00022574"/>
    </source>
</evidence>
<reference evidence="7 8" key="1">
    <citation type="journal article" date="2016" name="Genome Biol. Evol.">
        <title>Divergent and convergent evolution of fungal pathogenicity.</title>
        <authorList>
            <person name="Shang Y."/>
            <person name="Xiao G."/>
            <person name="Zheng P."/>
            <person name="Cen K."/>
            <person name="Zhan S."/>
            <person name="Wang C."/>
        </authorList>
    </citation>
    <scope>NUCLEOTIDE SEQUENCE [LARGE SCALE GENOMIC DNA]</scope>
    <source>
        <strain evidence="7 8">ARSEF 7405</strain>
    </source>
</reference>
<dbReference type="PROSITE" id="PS00678">
    <property type="entry name" value="WD_REPEATS_1"/>
    <property type="match status" value="1"/>
</dbReference>
<dbReference type="VEuPathDB" id="FungiDB:AAP_06083"/>
<evidence type="ECO:0000313" key="7">
    <source>
        <dbReference type="EMBL" id="KZZ86963.1"/>
    </source>
</evidence>
<dbReference type="GO" id="GO:0000329">
    <property type="term" value="C:fungal-type vacuole membrane"/>
    <property type="evidence" value="ECO:0007669"/>
    <property type="project" value="EnsemblFungi"/>
</dbReference>
<feature type="domain" description="Raptor N-terminal CASPase-like" evidence="6">
    <location>
        <begin position="245"/>
        <end position="397"/>
    </location>
</feature>
<comment type="caution">
    <text evidence="7">The sequence shown here is derived from an EMBL/GenBank/DDBJ whole genome shotgun (WGS) entry which is preliminary data.</text>
</comment>
<feature type="compositionally biased region" description="Polar residues" evidence="5">
    <location>
        <begin position="1"/>
        <end position="18"/>
    </location>
</feature>
<accession>A0A162I0C3</accession>
<dbReference type="GO" id="GO:0043130">
    <property type="term" value="F:ubiquitin binding"/>
    <property type="evidence" value="ECO:0007669"/>
    <property type="project" value="EnsemblFungi"/>
</dbReference>
<sequence length="1551" mass="172663">MTSEISHPPQRDSTSTPHNPYPGDSAPQQRSRRATRSSNRVSFASATNTGDNDSDQGLSTHRQTSHEPQNLHRDQVVDSQLPRHSSQGPAAAASAGAGVALPSPPPSALHKSRSSVHNVLMGNYDSSGRERSSISSPVGKRPQLMRAKSDLCPANNHKGNTALNEENIEGRGSRLQSMEPSLTPDDEEGFKLLHGLHEHQTSADYLEELNSNFYMYFTEKRHKTVGLPREPEGAWKKQDWRMRDRLKTVSAALAICLNIGVDPPDVISPNPCAKLECWIDTTAAQNKLMECIGKRLQEQYETLSLRTRYKQYLDPSVDETKKFCISLRRNAKDERVLFHYNGHGVPLPTPSGELWVFNKNYTQYIPVSLYDLQTWLGGPSLFVFDVSHGGNIVHNFHLFVEKHEKENAEIRKRDPHAVLQNYGDCILLAACEKNETLPSNPELPADLFTCCLTTPIDIALLYFVLQNPLRSSATPDNFHVPGRLQDRRSPLGELNWIFTAITDTIAWNTLPRPLFKKLFRQDLMVAALFRNFLLAERIMRAHNCHPISSPKLPETHNHPLWQSWDLAVETVLAQLPALRDAEKGLRKYEYQSSSFFAQQLTAFQVYLESNPSEDNPPDQLPIVLQVLLSQAHRLRALVQLSKFLDLGPWAVHLALNIGIFPYVVKLLQSAAQELKPVMVFIWARIMAVDHTVQMDLLKDNGIHYFISILSPQSPIPVQNDTEHRAMCAFIIAIFCRGYPQGQTVCLSPELFDACLTHMNDKEEPLLRQWSSLCLSTLWLDFPEAKWVGIRCSAPARLCARLAVDKVPEVRAAIIHALTTFLGIPDLTDEVAQIEEEIAIAVLPVGSDGSVIVRRELLVFLSTFVKRYLTKFIVAAYEHMLEERYMLRYRVRYPDAPDAVIASSGFPGVPSAAEQATAAAAALGSSPPSTVGTSPPAFPPLAIEQSVSANTTFGTIWKLLLILSADPHPMIAQDGSTIVDYVHRALFVDSPLGGLAYAVREELIQLESRYQRIRSDRGDGDGRKTRTQDASGDSGVGGGALGIDSVNAPGSQTSGLQRSESYLQLSLRRTASMAASLKNLAFGASNRQPAGPPESEASLQRKPSNASSNVASSPTTARGSAPRNRIPLEWTRPPGVNDRIGGSSSDGYYLSKNPLCPGFEPRDLRVAPRLPLQSTFLDWAMEYFREPQMKPPEPEEPGSSDWNERIWRQGRNEKIMIDTQPLKEKSSLRKWDTYPSLMNTSGQPMKLSFHQFEDHLAVADDKDNICIWDWAQNTRLSKFSNGNPVGSKISNLRFINEDDQALLMTGSSDGVLKIFRNYDSDSRAEIVSAFRVLPELIPSNKNAGLVFDWMQVHGKAFVAGDIKVIRVWNAATEVCESEIPARSGSCITSLTAEQVAGSYIVAGFGDGAVRVFDPRIRPTSALVKVWREHKQWITNVHMQRGGIRELVSASRNGEVKLWDIRNNKSISTIQTTRHTLRSLSVHEHLPVFSVGTSRHEVLTFSTDGSLLSTFEPHTGFLQQSKTSPIVSTAFHPHRTMFACSALNSQQINLVYC</sequence>
<dbReference type="PANTHER" id="PTHR12848">
    <property type="entry name" value="REGULATORY-ASSOCIATED PROTEIN OF MTOR"/>
    <property type="match status" value="1"/>
</dbReference>
<dbReference type="Gene3D" id="1.25.10.10">
    <property type="entry name" value="Leucine-rich Repeat Variant"/>
    <property type="match status" value="1"/>
</dbReference>
<feature type="repeat" description="WD" evidence="4">
    <location>
        <begin position="1425"/>
        <end position="1467"/>
    </location>
</feature>
<keyword evidence="3" id="KW-0677">Repeat</keyword>
<dbReference type="OrthoDB" id="10262360at2759"/>
<dbReference type="InterPro" id="IPR016024">
    <property type="entry name" value="ARM-type_fold"/>
</dbReference>
<dbReference type="EMBL" id="AZGZ01000042">
    <property type="protein sequence ID" value="KZZ86963.1"/>
    <property type="molecule type" value="Genomic_DNA"/>
</dbReference>
<dbReference type="InterPro" id="IPR019775">
    <property type="entry name" value="WD40_repeat_CS"/>
</dbReference>
<proteinExistence type="inferred from homology"/>
<dbReference type="GO" id="GO:0031931">
    <property type="term" value="C:TORC1 complex"/>
    <property type="evidence" value="ECO:0007669"/>
    <property type="project" value="EnsemblFungi"/>
</dbReference>
<feature type="compositionally biased region" description="Low complexity" evidence="5">
    <location>
        <begin position="85"/>
        <end position="101"/>
    </location>
</feature>
<dbReference type="GO" id="GO:0010506">
    <property type="term" value="P:regulation of autophagy"/>
    <property type="evidence" value="ECO:0007669"/>
    <property type="project" value="TreeGrafter"/>
</dbReference>
<feature type="compositionally biased region" description="Polar residues" evidence="5">
    <location>
        <begin position="36"/>
        <end position="68"/>
    </location>
</feature>
<dbReference type="PANTHER" id="PTHR12848:SF16">
    <property type="entry name" value="REGULATORY-ASSOCIATED PROTEIN OF MTOR"/>
    <property type="match status" value="1"/>
</dbReference>
<dbReference type="Gene3D" id="2.130.10.10">
    <property type="entry name" value="YVTN repeat-like/Quinoprotein amine dehydrogenase"/>
    <property type="match status" value="2"/>
</dbReference>
<dbReference type="GO" id="GO:0030307">
    <property type="term" value="P:positive regulation of cell growth"/>
    <property type="evidence" value="ECO:0007669"/>
    <property type="project" value="TreeGrafter"/>
</dbReference>
<dbReference type="FunFam" id="2.130.10.10:FF:000278">
    <property type="entry name" value="WD repeat-containing protein mip1"/>
    <property type="match status" value="1"/>
</dbReference>
<dbReference type="GO" id="GO:0071230">
    <property type="term" value="P:cellular response to amino acid stimulus"/>
    <property type="evidence" value="ECO:0007669"/>
    <property type="project" value="TreeGrafter"/>
</dbReference>
<feature type="compositionally biased region" description="Low complexity" evidence="5">
    <location>
        <begin position="1102"/>
        <end position="1115"/>
    </location>
</feature>
<feature type="compositionally biased region" description="Basic and acidic residues" evidence="5">
    <location>
        <begin position="1013"/>
        <end position="1026"/>
    </location>
</feature>
<evidence type="ECO:0000259" key="6">
    <source>
        <dbReference type="SMART" id="SM01302"/>
    </source>
</evidence>
<dbReference type="SUPFAM" id="SSF48371">
    <property type="entry name" value="ARM repeat"/>
    <property type="match status" value="1"/>
</dbReference>
<keyword evidence="2 4" id="KW-0853">WD repeat</keyword>
<dbReference type="InterPro" id="IPR015943">
    <property type="entry name" value="WD40/YVTN_repeat-like_dom_sf"/>
</dbReference>
<dbReference type="Proteomes" id="UP000242877">
    <property type="component" value="Unassembled WGS sequence"/>
</dbReference>
<dbReference type="PROSITE" id="PS50082">
    <property type="entry name" value="WD_REPEATS_2"/>
    <property type="match status" value="1"/>
</dbReference>
<organism evidence="7 8">
    <name type="scientific">Ascosphaera apis ARSEF 7405</name>
    <dbReference type="NCBI Taxonomy" id="392613"/>
    <lineage>
        <taxon>Eukaryota</taxon>
        <taxon>Fungi</taxon>
        <taxon>Dikarya</taxon>
        <taxon>Ascomycota</taxon>
        <taxon>Pezizomycotina</taxon>
        <taxon>Eurotiomycetes</taxon>
        <taxon>Eurotiomycetidae</taxon>
        <taxon>Onygenales</taxon>
        <taxon>Ascosphaeraceae</taxon>
        <taxon>Ascosphaera</taxon>
    </lineage>
</organism>
<dbReference type="SUPFAM" id="SSF50978">
    <property type="entry name" value="WD40 repeat-like"/>
    <property type="match status" value="1"/>
</dbReference>
<feature type="compositionally biased region" description="Polar residues" evidence="5">
    <location>
        <begin position="1047"/>
        <end position="1056"/>
    </location>
</feature>
<feature type="region of interest" description="Disordered" evidence="5">
    <location>
        <begin position="1"/>
        <end position="188"/>
    </location>
</feature>
<gene>
    <name evidence="7" type="ORF">AAP_06083</name>
</gene>
<dbReference type="GO" id="GO:0005886">
    <property type="term" value="C:plasma membrane"/>
    <property type="evidence" value="ECO:0007669"/>
    <property type="project" value="EnsemblFungi"/>
</dbReference>
<dbReference type="InterPro" id="IPR001680">
    <property type="entry name" value="WD40_rpt"/>
</dbReference>
<comment type="similarity">
    <text evidence="1">Belongs to the WD repeat RAPTOR family.</text>
</comment>
<dbReference type="Pfam" id="PF00400">
    <property type="entry name" value="WD40"/>
    <property type="match status" value="1"/>
</dbReference>
<evidence type="ECO:0000256" key="4">
    <source>
        <dbReference type="PROSITE-ProRule" id="PRU00221"/>
    </source>
</evidence>
<name>A0A162I0C3_9EURO</name>